<dbReference type="Gene3D" id="1.25.40.10">
    <property type="entry name" value="Tetratricopeptide repeat domain"/>
    <property type="match status" value="1"/>
</dbReference>
<gene>
    <name evidence="9" type="ORF">MAR_023460</name>
</gene>
<dbReference type="InterPro" id="IPR011990">
    <property type="entry name" value="TPR-like_helical_dom_sf"/>
</dbReference>
<evidence type="ECO:0000256" key="8">
    <source>
        <dbReference type="SAM" id="MobiDB-lite"/>
    </source>
</evidence>
<dbReference type="InterPro" id="IPR019734">
    <property type="entry name" value="TPR_rpt"/>
</dbReference>
<evidence type="ECO:0000313" key="9">
    <source>
        <dbReference type="EMBL" id="WAQ99087.1"/>
    </source>
</evidence>
<dbReference type="EMBL" id="CP111014">
    <property type="protein sequence ID" value="WAQ99087.1"/>
    <property type="molecule type" value="Genomic_DNA"/>
</dbReference>
<evidence type="ECO:0000313" key="10">
    <source>
        <dbReference type="Proteomes" id="UP001164746"/>
    </source>
</evidence>
<feature type="repeat" description="TPR" evidence="7">
    <location>
        <begin position="349"/>
        <end position="382"/>
    </location>
</feature>
<feature type="region of interest" description="Disordered" evidence="8">
    <location>
        <begin position="433"/>
        <end position="495"/>
    </location>
</feature>
<protein>
    <recommendedName>
        <fullName evidence="5">Tetratricopeptide repeat protein 29</fullName>
    </recommendedName>
</protein>
<organism evidence="9 10">
    <name type="scientific">Mya arenaria</name>
    <name type="common">Soft-shell clam</name>
    <dbReference type="NCBI Taxonomy" id="6604"/>
    <lineage>
        <taxon>Eukaryota</taxon>
        <taxon>Metazoa</taxon>
        <taxon>Spiralia</taxon>
        <taxon>Lophotrochozoa</taxon>
        <taxon>Mollusca</taxon>
        <taxon>Bivalvia</taxon>
        <taxon>Autobranchia</taxon>
        <taxon>Heteroconchia</taxon>
        <taxon>Euheterodonta</taxon>
        <taxon>Imparidentia</taxon>
        <taxon>Neoheterodontei</taxon>
        <taxon>Myida</taxon>
        <taxon>Myoidea</taxon>
        <taxon>Myidae</taxon>
        <taxon>Mya</taxon>
    </lineage>
</organism>
<evidence type="ECO:0000256" key="1">
    <source>
        <dbReference type="ARBA" id="ARBA00004496"/>
    </source>
</evidence>
<feature type="region of interest" description="Disordered" evidence="8">
    <location>
        <begin position="1"/>
        <end position="65"/>
    </location>
</feature>
<keyword evidence="3" id="KW-0677">Repeat</keyword>
<comment type="function">
    <text evidence="6">Axonemal protein which is implicated in axonemal and/or peri-axonemal structure assembly and regulates flagellum assembly and beating and therefore sperm motility.</text>
</comment>
<keyword evidence="10" id="KW-1185">Reference proteome</keyword>
<reference evidence="9" key="1">
    <citation type="submission" date="2022-11" db="EMBL/GenBank/DDBJ databases">
        <title>Centuries of genome instability and evolution in soft-shell clam transmissible cancer (bioRxiv).</title>
        <authorList>
            <person name="Hart S.F.M."/>
            <person name="Yonemitsu M.A."/>
            <person name="Giersch R.M."/>
            <person name="Beal B.F."/>
            <person name="Arriagada G."/>
            <person name="Davis B.W."/>
            <person name="Ostrander E.A."/>
            <person name="Goff S.P."/>
            <person name="Metzger M.J."/>
        </authorList>
    </citation>
    <scope>NUCLEOTIDE SEQUENCE</scope>
    <source>
        <strain evidence="9">MELC-2E11</strain>
        <tissue evidence="9">Siphon/mantle</tissue>
    </source>
</reference>
<feature type="compositionally biased region" description="Low complexity" evidence="8">
    <location>
        <begin position="467"/>
        <end position="477"/>
    </location>
</feature>
<dbReference type="PANTHER" id="PTHR46630">
    <property type="entry name" value="TETRATRICOPEPTIDE REPEAT PROTEIN 29"/>
    <property type="match status" value="1"/>
</dbReference>
<dbReference type="Pfam" id="PF13424">
    <property type="entry name" value="TPR_12"/>
    <property type="match status" value="1"/>
</dbReference>
<dbReference type="SMART" id="SM00028">
    <property type="entry name" value="TPR"/>
    <property type="match status" value="4"/>
</dbReference>
<sequence>MAAAHTLPPIQGAKGGGNTGLIGSMRHSQQPVHFAPAPPKGPPSGRLKPIQKKKKVLEKDHQAFSHPVLTKRQTTAYRNTYKHNLCVEMLQNGFHMSFCELFALIKSQEDTRSDAGPESLQWSMTLLKDEHDKLDMLKLHLTRAEEADRKGDFQEVYRARYELARYFQNCGDKWLSDHFYQTCLQTSTKVDNDNGKMQAEGFCNVAISLKENAEYYLAAEDFESYYKLAIENKDWTTADGISYHTDSCIHLADIYTTIGERLESENQELMLEYLTKAYNMAKESQHQKLEGEAAYRLGLAADNDKEGIGQACDAIAKSFAREGKVKESIEYLKQFVEVAEKSGQEHAYSRACHNLGNIYNTLGKYDEATKYFDKAYNLSRSMGETASINVNRVQFGVAMAHKMLQSVGSHIVVNHIPALERLIEWKSSRVDDFDKPFPEPRVESPKQERALSPMQKENTSTSVTSDQGLQEGETTTEGQEETKSSTAGSTTTAQD</sequence>
<dbReference type="Proteomes" id="UP001164746">
    <property type="component" value="Chromosome 3"/>
</dbReference>
<evidence type="ECO:0000256" key="2">
    <source>
        <dbReference type="ARBA" id="ARBA00022490"/>
    </source>
</evidence>
<keyword evidence="4 7" id="KW-0802">TPR repeat</keyword>
<evidence type="ECO:0000256" key="5">
    <source>
        <dbReference type="ARBA" id="ARBA00040665"/>
    </source>
</evidence>
<feature type="compositionally biased region" description="Low complexity" evidence="8">
    <location>
        <begin position="484"/>
        <end position="495"/>
    </location>
</feature>
<feature type="compositionally biased region" description="Polar residues" evidence="8">
    <location>
        <begin position="455"/>
        <end position="466"/>
    </location>
</feature>
<dbReference type="InterPro" id="IPR051476">
    <property type="entry name" value="Bac_ResReg_Asp_Phosphatase"/>
</dbReference>
<keyword evidence="2" id="KW-0963">Cytoplasm</keyword>
<comment type="subcellular location">
    <subcellularLocation>
        <location evidence="1">Cytoplasm</location>
    </subcellularLocation>
</comment>
<proteinExistence type="predicted"/>
<evidence type="ECO:0000256" key="6">
    <source>
        <dbReference type="ARBA" id="ARBA00044739"/>
    </source>
</evidence>
<feature type="compositionally biased region" description="Basic and acidic residues" evidence="8">
    <location>
        <begin position="433"/>
        <end position="449"/>
    </location>
</feature>
<name>A0ABY7DN16_MYAAR</name>
<dbReference type="PROSITE" id="PS50293">
    <property type="entry name" value="TPR_REGION"/>
    <property type="match status" value="1"/>
</dbReference>
<dbReference type="PANTHER" id="PTHR46630:SF1">
    <property type="entry name" value="TETRATRICOPEPTIDE REPEAT PROTEIN 29"/>
    <property type="match status" value="1"/>
</dbReference>
<evidence type="ECO:0000256" key="4">
    <source>
        <dbReference type="ARBA" id="ARBA00022803"/>
    </source>
</evidence>
<evidence type="ECO:0000256" key="3">
    <source>
        <dbReference type="ARBA" id="ARBA00022737"/>
    </source>
</evidence>
<evidence type="ECO:0000256" key="7">
    <source>
        <dbReference type="PROSITE-ProRule" id="PRU00339"/>
    </source>
</evidence>
<dbReference type="PROSITE" id="PS50005">
    <property type="entry name" value="TPR"/>
    <property type="match status" value="1"/>
</dbReference>
<dbReference type="SUPFAM" id="SSF48452">
    <property type="entry name" value="TPR-like"/>
    <property type="match status" value="1"/>
</dbReference>
<accession>A0ABY7DN16</accession>